<gene>
    <name evidence="1" type="primary">3</name>
    <name evidence="1" type="ORF">SEA_SELWYN23_3</name>
</gene>
<accession>A0A8F3EAR7</accession>
<evidence type="ECO:0000313" key="1">
    <source>
        <dbReference type="EMBL" id="QWY84783.1"/>
    </source>
</evidence>
<organism evidence="1 2">
    <name type="scientific">Microbacterium phage Selwyn23</name>
    <dbReference type="NCBI Taxonomy" id="2836051"/>
    <lineage>
        <taxon>Viruses</taxon>
        <taxon>Duplodnaviria</taxon>
        <taxon>Heunggongvirae</taxon>
        <taxon>Uroviricota</taxon>
        <taxon>Caudoviricetes</taxon>
        <taxon>Hodgkinviridae</taxon>
        <taxon>Quhwahvirus</taxon>
        <taxon>Quhwahvirus pulchra</taxon>
        <taxon>Quhwahvirus kaihaidragon</taxon>
    </lineage>
</organism>
<proteinExistence type="predicted"/>
<sequence length="106" mass="12410">MMANRCSERLPSLIPFSDGILEARCSATGGTDHEHRWDAEEDWAWIMAEMRPAPSRARLWWWRARHAWSVGLDGPWLARFLIRCMYTLGLSHSPTWFGQSPARRKR</sequence>
<evidence type="ECO:0000313" key="2">
    <source>
        <dbReference type="Proteomes" id="UP000693742"/>
    </source>
</evidence>
<reference evidence="1" key="1">
    <citation type="submission" date="2021-05" db="EMBL/GenBank/DDBJ databases">
        <authorList>
            <person name="Eivazova E.R."/>
            <person name="Feldman B.M."/>
            <person name="Brittain A.E."/>
            <person name="Briggs R.B."/>
            <person name="Conatser S.M."/>
            <person name="Sterkel E.S."/>
            <person name="Terry A.M."/>
            <person name="Richardson W.C."/>
            <person name="Dismukes D.C."/>
            <person name="Pratt R.A."/>
            <person name="McCormick K.P."/>
            <person name="Stone A."/>
            <person name="Venbakkam A.K."/>
            <person name="Zack K.M."/>
            <person name="Garlena R.A."/>
            <person name="Russell D.A."/>
            <person name="Jacobs-Sera D."/>
            <person name="Hatfull G.F."/>
        </authorList>
    </citation>
    <scope>NUCLEOTIDE SEQUENCE</scope>
</reference>
<name>A0A8F3EAR7_9CAUD</name>
<dbReference type="Proteomes" id="UP000693742">
    <property type="component" value="Segment"/>
</dbReference>
<dbReference type="EMBL" id="MZ150792">
    <property type="protein sequence ID" value="QWY84783.1"/>
    <property type="molecule type" value="Genomic_DNA"/>
</dbReference>
<protein>
    <submittedName>
        <fullName evidence="1">Uncharacterized protein</fullName>
    </submittedName>
</protein>